<evidence type="ECO:0000313" key="15">
    <source>
        <dbReference type="Proteomes" id="UP001157006"/>
    </source>
</evidence>
<evidence type="ECO:0000256" key="7">
    <source>
        <dbReference type="ARBA" id="ARBA00022786"/>
    </source>
</evidence>
<dbReference type="Pfam" id="PF11145">
    <property type="entry name" value="DUF2921"/>
    <property type="match status" value="1"/>
</dbReference>
<proteinExistence type="predicted"/>
<evidence type="ECO:0000259" key="12">
    <source>
        <dbReference type="Pfam" id="PF11145"/>
    </source>
</evidence>
<evidence type="ECO:0000256" key="11">
    <source>
        <dbReference type="SAM" id="SignalP"/>
    </source>
</evidence>
<dbReference type="InterPro" id="IPR021319">
    <property type="entry name" value="DUF2921"/>
</dbReference>
<evidence type="ECO:0000256" key="5">
    <source>
        <dbReference type="ARBA" id="ARBA00022679"/>
    </source>
</evidence>
<dbReference type="AlphaFoldDB" id="A0AAV0YZB1"/>
<keyword evidence="15" id="KW-1185">Reference proteome</keyword>
<feature type="transmembrane region" description="Helical" evidence="10">
    <location>
        <begin position="749"/>
        <end position="771"/>
    </location>
</feature>
<evidence type="ECO:0000256" key="4">
    <source>
        <dbReference type="ARBA" id="ARBA00012483"/>
    </source>
</evidence>
<organism evidence="14 15">
    <name type="scientific">Vicia faba</name>
    <name type="common">Broad bean</name>
    <name type="synonym">Faba vulgaris</name>
    <dbReference type="NCBI Taxonomy" id="3906"/>
    <lineage>
        <taxon>Eukaryota</taxon>
        <taxon>Viridiplantae</taxon>
        <taxon>Streptophyta</taxon>
        <taxon>Embryophyta</taxon>
        <taxon>Tracheophyta</taxon>
        <taxon>Spermatophyta</taxon>
        <taxon>Magnoliopsida</taxon>
        <taxon>eudicotyledons</taxon>
        <taxon>Gunneridae</taxon>
        <taxon>Pentapetalae</taxon>
        <taxon>rosids</taxon>
        <taxon>fabids</taxon>
        <taxon>Fabales</taxon>
        <taxon>Fabaceae</taxon>
        <taxon>Papilionoideae</taxon>
        <taxon>50 kb inversion clade</taxon>
        <taxon>NPAAA clade</taxon>
        <taxon>Hologalegina</taxon>
        <taxon>IRL clade</taxon>
        <taxon>Fabeae</taxon>
        <taxon>Vicia</taxon>
    </lineage>
</organism>
<evidence type="ECO:0000256" key="3">
    <source>
        <dbReference type="ARBA" id="ARBA00004906"/>
    </source>
</evidence>
<evidence type="ECO:0000256" key="10">
    <source>
        <dbReference type="SAM" id="Phobius"/>
    </source>
</evidence>
<gene>
    <name evidence="14" type="ORF">VFH_I474120</name>
</gene>
<keyword evidence="9 10" id="KW-0472">Membrane</keyword>
<dbReference type="Pfam" id="PF25333">
    <property type="entry name" value="DUF2921_N"/>
    <property type="match status" value="3"/>
</dbReference>
<comment type="catalytic activity">
    <reaction evidence="1">
        <text>S-ubiquitinyl-[E2 ubiquitin-conjugating enzyme]-L-cysteine + [acceptor protein]-L-lysine = [E2 ubiquitin-conjugating enzyme]-L-cysteine + N(6)-ubiquitinyl-[acceptor protein]-L-lysine.</text>
        <dbReference type="EC" id="2.3.2.27"/>
    </reaction>
</comment>
<accession>A0AAV0YZB1</accession>
<keyword evidence="11" id="KW-0732">Signal</keyword>
<feature type="signal peptide" evidence="11">
    <location>
        <begin position="1"/>
        <end position="22"/>
    </location>
</feature>
<feature type="domain" description="DUF2921" evidence="13">
    <location>
        <begin position="264"/>
        <end position="400"/>
    </location>
</feature>
<evidence type="ECO:0000256" key="2">
    <source>
        <dbReference type="ARBA" id="ARBA00004127"/>
    </source>
</evidence>
<name>A0AAV0YZB1_VICFA</name>
<evidence type="ECO:0000256" key="8">
    <source>
        <dbReference type="ARBA" id="ARBA00022989"/>
    </source>
</evidence>
<feature type="domain" description="DUF2921" evidence="13">
    <location>
        <begin position="427"/>
        <end position="607"/>
    </location>
</feature>
<evidence type="ECO:0000256" key="9">
    <source>
        <dbReference type="ARBA" id="ARBA00023136"/>
    </source>
</evidence>
<dbReference type="EMBL" id="OX451736">
    <property type="protein sequence ID" value="CAI8591141.1"/>
    <property type="molecule type" value="Genomic_DNA"/>
</dbReference>
<feature type="transmembrane region" description="Helical" evidence="10">
    <location>
        <begin position="661"/>
        <end position="679"/>
    </location>
</feature>
<evidence type="ECO:0000256" key="6">
    <source>
        <dbReference type="ARBA" id="ARBA00022692"/>
    </source>
</evidence>
<feature type="domain" description="DUF2921" evidence="13">
    <location>
        <begin position="33"/>
        <end position="213"/>
    </location>
</feature>
<comment type="pathway">
    <text evidence="3">Protein modification; protein ubiquitination.</text>
</comment>
<dbReference type="GO" id="GO:0061630">
    <property type="term" value="F:ubiquitin protein ligase activity"/>
    <property type="evidence" value="ECO:0007669"/>
    <property type="project" value="UniProtKB-EC"/>
</dbReference>
<dbReference type="PANTHER" id="PTHR33389">
    <property type="entry name" value="FAMILY PROTEIN, PUTATIVE (DUF2921)-RELATED"/>
    <property type="match status" value="1"/>
</dbReference>
<keyword evidence="8 10" id="KW-1133">Transmembrane helix</keyword>
<reference evidence="14 15" key="1">
    <citation type="submission" date="2023-01" db="EMBL/GenBank/DDBJ databases">
        <authorList>
            <person name="Kreplak J."/>
        </authorList>
    </citation>
    <scope>NUCLEOTIDE SEQUENCE [LARGE SCALE GENOMIC DNA]</scope>
</reference>
<keyword evidence="6 10" id="KW-0812">Transmembrane</keyword>
<dbReference type="InterPro" id="IPR057425">
    <property type="entry name" value="DUF2921_N"/>
</dbReference>
<keyword evidence="7" id="KW-0833">Ubl conjugation pathway</keyword>
<dbReference type="Proteomes" id="UP001157006">
    <property type="component" value="Chromosome 1L"/>
</dbReference>
<comment type="subcellular location">
    <subcellularLocation>
        <location evidence="2">Endomembrane system</location>
        <topology evidence="2">Multi-pass membrane protein</topology>
    </subcellularLocation>
</comment>
<dbReference type="GO" id="GO:0012505">
    <property type="term" value="C:endomembrane system"/>
    <property type="evidence" value="ECO:0007669"/>
    <property type="project" value="UniProtKB-SubCell"/>
</dbReference>
<protein>
    <recommendedName>
        <fullName evidence="4">RING-type E3 ubiquitin transferase</fullName>
        <ecNumber evidence="4">2.3.2.27</ecNumber>
    </recommendedName>
</protein>
<feature type="chain" id="PRO_5043359354" description="RING-type E3 ubiquitin transferase" evidence="11">
    <location>
        <begin position="23"/>
        <end position="900"/>
    </location>
</feature>
<evidence type="ECO:0000313" key="14">
    <source>
        <dbReference type="EMBL" id="CAI8591141.1"/>
    </source>
</evidence>
<feature type="domain" description="SWEET-like" evidence="12">
    <location>
        <begin position="619"/>
        <end position="861"/>
    </location>
</feature>
<evidence type="ECO:0000259" key="13">
    <source>
        <dbReference type="Pfam" id="PF25333"/>
    </source>
</evidence>
<dbReference type="PANTHER" id="PTHR33389:SF22">
    <property type="entry name" value="FAMILY PROTEIN, PUTATIVE (DUF2921)-RELATED"/>
    <property type="match status" value="1"/>
</dbReference>
<feature type="transmembrane region" description="Helical" evidence="10">
    <location>
        <begin position="630"/>
        <end position="649"/>
    </location>
</feature>
<evidence type="ECO:0000256" key="1">
    <source>
        <dbReference type="ARBA" id="ARBA00000900"/>
    </source>
</evidence>
<keyword evidence="5" id="KW-0808">Transferase</keyword>
<dbReference type="EC" id="2.3.2.27" evidence="4"/>
<sequence>MDISVNSLFTFIFFFFFTFVASNPSDSSFQTTYNRLCNDIVPVPASASSPPSDTPTTSAIAQSLYFQSGYFSGGDPLFNLSPDSSFYKHVSFHVTSARRIPTDSTSDGVYQLLGKLNLRQRARVRSNPTRVYPGPRVPLRMRVPSLKGFWSQSSGKLCMFGRGSYGSRNNLRDVNVVIKLRYPNRVTLLDSLITGTVESFDEINSLHYFEPVSMLTVSQSSNYNFTMAGNNDDSRCVAGSGSNEESLNLGNLKQGVCPGFLDHVDSFHLEYGSHCNNISCNPFGGEKLLGFMGLYTTRCVERGKIQMLLDFHDTEYREWLLLSRPNTTLISEGVWDEKENRLCAVACRILNITGSPYVGDCSIKLTLRFPAVLSLRNRSTALGRIWSDKLVGESGYFGSVGFESILRRSGSSPDGLQYKYTEIDRVRKSCAEKVTARGKGKNYPDVYSSDIAFSMVVTDNKGRVTQGFSLPLFVGDQSYEGRPHGVPFLPTNGGNLKAHGFQNSNSLNVSYAFFLKPSDVMFGNEVSSTEIKISAEGLYNRNTGVMCLIGCRHLRTNNKLLTKNESLDCEIMINVQFPPLNAKVGEPVEGTIESTRQKTDSYYFEPLQLSSDSLTKREADASIWRMDLEIIMVMISNTLACVFVGLQLLHVKKHAEALPHISIVMLLFITLGHMVPLMLNFEALFKVNHNSVQDAFLGSGGWLQVKEVVVRMVTMVAFLLELRLLQLTWSSRQTEESQTQTGLWVSEKWVLFIILPLYFTGGLTAWFVHIWKNYRQKSSRPFRLSRHKFKTPRQHFNQLPSLWEDMKSYAGLLLDGFLLPQIMFNILSNSEEKPLASLFYFGTTIVRILPHAYDLYRAHSSAWHLVVCLQQRFGSRCFLPKRFRGTSAYEKVPVIGNDDL</sequence>